<dbReference type="InterPro" id="IPR056884">
    <property type="entry name" value="NPHP3-like_N"/>
</dbReference>
<reference evidence="4" key="1">
    <citation type="journal article" date="2023" name="Genome Biol. Evol.">
        <title>First Whole Genome Sequence and Flow Cytometry Genome Size Data for the Lichen-Forming Fungus Ramalina farinacea (Ascomycota).</title>
        <authorList>
            <person name="Llewellyn T."/>
            <person name="Mian S."/>
            <person name="Hill R."/>
            <person name="Leitch I.J."/>
            <person name="Gaya E."/>
        </authorList>
    </citation>
    <scope>NUCLEOTIDE SEQUENCE</scope>
    <source>
        <strain evidence="4">LIQ254RAFAR</strain>
    </source>
</reference>
<organism evidence="4 5">
    <name type="scientific">Ramalina farinacea</name>
    <dbReference type="NCBI Taxonomy" id="258253"/>
    <lineage>
        <taxon>Eukaryota</taxon>
        <taxon>Fungi</taxon>
        <taxon>Dikarya</taxon>
        <taxon>Ascomycota</taxon>
        <taxon>Pezizomycotina</taxon>
        <taxon>Lecanoromycetes</taxon>
        <taxon>OSLEUM clade</taxon>
        <taxon>Lecanoromycetidae</taxon>
        <taxon>Lecanorales</taxon>
        <taxon>Lecanorineae</taxon>
        <taxon>Ramalinaceae</taxon>
        <taxon>Ramalina</taxon>
    </lineage>
</organism>
<keyword evidence="5" id="KW-1185">Reference proteome</keyword>
<comment type="caution">
    <text evidence="4">The sequence shown here is derived from an EMBL/GenBank/DDBJ whole genome shotgun (WGS) entry which is preliminary data.</text>
</comment>
<evidence type="ECO:0000259" key="3">
    <source>
        <dbReference type="Pfam" id="PF24883"/>
    </source>
</evidence>
<feature type="domain" description="Nephrocystin 3-like N-terminal" evidence="3">
    <location>
        <begin position="440"/>
        <end position="602"/>
    </location>
</feature>
<dbReference type="PANTHER" id="PTHR40619">
    <property type="entry name" value="FUNGAL STAND N-TERMINAL GOODBYE DOMAIN-CONTAINING PROTEIN"/>
    <property type="match status" value="1"/>
</dbReference>
<proteinExistence type="predicted"/>
<protein>
    <submittedName>
        <fullName evidence="4">Uncharacterized protein</fullName>
    </submittedName>
</protein>
<evidence type="ECO:0000313" key="5">
    <source>
        <dbReference type="Proteomes" id="UP001161017"/>
    </source>
</evidence>
<evidence type="ECO:0000256" key="1">
    <source>
        <dbReference type="ARBA" id="ARBA00022737"/>
    </source>
</evidence>
<evidence type="ECO:0000313" key="4">
    <source>
        <dbReference type="EMBL" id="MDI1486663.1"/>
    </source>
</evidence>
<feature type="domain" description="DUF7708" evidence="2">
    <location>
        <begin position="139"/>
        <end position="282"/>
    </location>
</feature>
<dbReference type="EMBL" id="JAPUFD010000004">
    <property type="protein sequence ID" value="MDI1486663.1"/>
    <property type="molecule type" value="Genomic_DNA"/>
</dbReference>
<dbReference type="Pfam" id="PF24883">
    <property type="entry name" value="NPHP3_N"/>
    <property type="match status" value="1"/>
</dbReference>
<dbReference type="Proteomes" id="UP001161017">
    <property type="component" value="Unassembled WGS sequence"/>
</dbReference>
<gene>
    <name evidence="4" type="ORF">OHK93_005923</name>
</gene>
<dbReference type="InterPro" id="IPR056125">
    <property type="entry name" value="DUF7708"/>
</dbReference>
<dbReference type="AlphaFoldDB" id="A0AA43TSI4"/>
<keyword evidence="1" id="KW-0677">Repeat</keyword>
<sequence>MSAASRKESARDEAYRVVRRFSERIGDEYPQNTLARALTITEQYAKCREEDLGIVNSSGHVPGSVDSQPSKSAIELLDQEISQTAQAQGELLEKMSKDDQAAPSGQTLDFNGVRNAIDTWIERHEKKKEDEYASAKGHFQRFCGTMDAYSNLLSFIPDDDKYLKPFCGALTTIVQATINRGKIADSFASALVEVGDEMDYSKDLLESLRSRRTVATIDKLMSLVAQFCTQIFRFLNPYLRWCQSSWKRFKSSIDKTYYEKHIQGPLAEIRRFSGYLTREANVQMMKVELRTEDLAQSGVGLSQITLLKVGEILDVTKDYAKRRNETNRFENLRESELHSLLGQLAAYLPVGRSGQQMFMSASTEVTDGRQMEYGDPANIDSRAQVVKNAVTDTSSPKMGENYAFADVEPHSRILNTVQNGYLSGDVSNPQRTPKCVFSPLQDWLSASESRTVWLYGPANARTPSEISLTSAYVVSMMESMKVPIIAHRCQPQESETVALISMIYSLVLQLVWLLPDEFSSDRRFDGSRFAVLDGSMNSLETALILFEDLLAQAPRILVCVLDGIQVIEDGKGNARGTGMFLDLFLEILKESKDAKLLKILLTTDGFCHRLDHRLDADEKVDAMRAAEGFSGRGNKSRVSLANLTTE</sequence>
<name>A0AA43TSI4_9LECA</name>
<dbReference type="PANTHER" id="PTHR40619:SF3">
    <property type="entry name" value="FUNGAL STAND N-TERMINAL GOODBYE DOMAIN-CONTAINING PROTEIN"/>
    <property type="match status" value="1"/>
</dbReference>
<accession>A0AA43TSI4</accession>
<dbReference type="Pfam" id="PF24809">
    <property type="entry name" value="DUF7708"/>
    <property type="match status" value="1"/>
</dbReference>
<evidence type="ECO:0000259" key="2">
    <source>
        <dbReference type="Pfam" id="PF24809"/>
    </source>
</evidence>